<comment type="caution">
    <text evidence="1">The sequence shown here is derived from an EMBL/GenBank/DDBJ whole genome shotgun (WGS) entry which is preliminary data.</text>
</comment>
<dbReference type="EMBL" id="DXGC01000103">
    <property type="protein sequence ID" value="HIW92376.1"/>
    <property type="molecule type" value="Genomic_DNA"/>
</dbReference>
<accession>A0A9D1RPY6</accession>
<protein>
    <submittedName>
        <fullName evidence="1">Uncharacterized protein</fullName>
    </submittedName>
</protein>
<reference evidence="1" key="2">
    <citation type="submission" date="2021-04" db="EMBL/GenBank/DDBJ databases">
        <authorList>
            <person name="Gilroy R."/>
        </authorList>
    </citation>
    <scope>NUCLEOTIDE SEQUENCE</scope>
    <source>
        <strain evidence="1">CHK32-1732</strain>
    </source>
</reference>
<dbReference type="Proteomes" id="UP000824190">
    <property type="component" value="Unassembled WGS sequence"/>
</dbReference>
<evidence type="ECO:0000313" key="1">
    <source>
        <dbReference type="EMBL" id="HIW92376.1"/>
    </source>
</evidence>
<dbReference type="AlphaFoldDB" id="A0A9D1RPY6"/>
<organism evidence="1 2">
    <name type="scientific">Candidatus Corynebacterium avicola</name>
    <dbReference type="NCBI Taxonomy" id="2838527"/>
    <lineage>
        <taxon>Bacteria</taxon>
        <taxon>Bacillati</taxon>
        <taxon>Actinomycetota</taxon>
        <taxon>Actinomycetes</taxon>
        <taxon>Mycobacteriales</taxon>
        <taxon>Corynebacteriaceae</taxon>
        <taxon>Corynebacterium</taxon>
    </lineage>
</organism>
<evidence type="ECO:0000313" key="2">
    <source>
        <dbReference type="Proteomes" id="UP000824190"/>
    </source>
</evidence>
<name>A0A9D1RPY6_9CORY</name>
<proteinExistence type="predicted"/>
<gene>
    <name evidence="1" type="ORF">H9870_12045</name>
</gene>
<reference evidence="1" key="1">
    <citation type="journal article" date="2021" name="PeerJ">
        <title>Extensive microbial diversity within the chicken gut microbiome revealed by metagenomics and culture.</title>
        <authorList>
            <person name="Gilroy R."/>
            <person name="Ravi A."/>
            <person name="Getino M."/>
            <person name="Pursley I."/>
            <person name="Horton D.L."/>
            <person name="Alikhan N.F."/>
            <person name="Baker D."/>
            <person name="Gharbi K."/>
            <person name="Hall N."/>
            <person name="Watson M."/>
            <person name="Adriaenssens E.M."/>
            <person name="Foster-Nyarko E."/>
            <person name="Jarju S."/>
            <person name="Secka A."/>
            <person name="Antonio M."/>
            <person name="Oren A."/>
            <person name="Chaudhuri R.R."/>
            <person name="La Ragione R."/>
            <person name="Hildebrand F."/>
            <person name="Pallen M.J."/>
        </authorList>
    </citation>
    <scope>NUCLEOTIDE SEQUENCE</scope>
    <source>
        <strain evidence="1">CHK32-1732</strain>
    </source>
</reference>
<sequence length="67" mass="6657">MDIDSILAAIASLTDPGQVIALGDLLGVLTGLIRGDLSVLSTAEGSSAFTNPDAWNVLGTVPGSSDS</sequence>